<dbReference type="Proteomes" id="UP001497700">
    <property type="component" value="Unassembled WGS sequence"/>
</dbReference>
<reference evidence="1 2" key="1">
    <citation type="journal article" date="2022" name="New Phytol.">
        <title>Ecological generalism drives hyperdiversity of secondary metabolite gene clusters in xylarialean endophytes.</title>
        <authorList>
            <person name="Franco M.E.E."/>
            <person name="Wisecaver J.H."/>
            <person name="Arnold A.E."/>
            <person name="Ju Y.M."/>
            <person name="Slot J.C."/>
            <person name="Ahrendt S."/>
            <person name="Moore L.P."/>
            <person name="Eastman K.E."/>
            <person name="Scott K."/>
            <person name="Konkel Z."/>
            <person name="Mondo S.J."/>
            <person name="Kuo A."/>
            <person name="Hayes R.D."/>
            <person name="Haridas S."/>
            <person name="Andreopoulos B."/>
            <person name="Riley R."/>
            <person name="LaButti K."/>
            <person name="Pangilinan J."/>
            <person name="Lipzen A."/>
            <person name="Amirebrahimi M."/>
            <person name="Yan J."/>
            <person name="Adam C."/>
            <person name="Keymanesh K."/>
            <person name="Ng V."/>
            <person name="Louie K."/>
            <person name="Northen T."/>
            <person name="Drula E."/>
            <person name="Henrissat B."/>
            <person name="Hsieh H.M."/>
            <person name="Youens-Clark K."/>
            <person name="Lutzoni F."/>
            <person name="Miadlikowska J."/>
            <person name="Eastwood D.C."/>
            <person name="Hamelin R.C."/>
            <person name="Grigoriev I.V."/>
            <person name="U'Ren J.M."/>
        </authorList>
    </citation>
    <scope>NUCLEOTIDE SEQUENCE [LARGE SCALE GENOMIC DNA]</scope>
    <source>
        <strain evidence="1 2">CBS 119005</strain>
    </source>
</reference>
<accession>A0ACB9Z263</accession>
<protein>
    <submittedName>
        <fullName evidence="1">Uncharacterized protein</fullName>
    </submittedName>
</protein>
<dbReference type="EMBL" id="MU393467">
    <property type="protein sequence ID" value="KAI4865795.1"/>
    <property type="molecule type" value="Genomic_DNA"/>
</dbReference>
<proteinExistence type="predicted"/>
<evidence type="ECO:0000313" key="1">
    <source>
        <dbReference type="EMBL" id="KAI4865795.1"/>
    </source>
</evidence>
<comment type="caution">
    <text evidence="1">The sequence shown here is derived from an EMBL/GenBank/DDBJ whole genome shotgun (WGS) entry which is preliminary data.</text>
</comment>
<gene>
    <name evidence="1" type="ORF">F4820DRAFT_279787</name>
</gene>
<organism evidence="1 2">
    <name type="scientific">Hypoxylon rubiginosum</name>
    <dbReference type="NCBI Taxonomy" id="110542"/>
    <lineage>
        <taxon>Eukaryota</taxon>
        <taxon>Fungi</taxon>
        <taxon>Dikarya</taxon>
        <taxon>Ascomycota</taxon>
        <taxon>Pezizomycotina</taxon>
        <taxon>Sordariomycetes</taxon>
        <taxon>Xylariomycetidae</taxon>
        <taxon>Xylariales</taxon>
        <taxon>Hypoxylaceae</taxon>
        <taxon>Hypoxylon</taxon>
    </lineage>
</organism>
<name>A0ACB9Z263_9PEZI</name>
<keyword evidence="2" id="KW-1185">Reference proteome</keyword>
<sequence>MGKLSPVDPRGYMPSKAHPEHRSYRKELEKQHPFGWTEPLVLGMLGIGLAWNIEKQVHKHEERKDKEEQEQKEREERRRRRREQQIRNGTFDPRAQDGGSQSSRGRRSSRAGGSGGNGNGNGSERGSDQSVARDTVDLQKDRRSRRDRVQSVDMGRHENPRYIEDDRYYEQMRYDRRRDDRYGDDRYDDRYDDRRSRDRDPSAHYYRGRGRRGSL</sequence>
<evidence type="ECO:0000313" key="2">
    <source>
        <dbReference type="Proteomes" id="UP001497700"/>
    </source>
</evidence>